<accession>A0A238WFV6</accession>
<dbReference type="AlphaFoldDB" id="A0A238WFV6"/>
<evidence type="ECO:0000313" key="2">
    <source>
        <dbReference type="Proteomes" id="UP000198397"/>
    </source>
</evidence>
<proteinExistence type="predicted"/>
<gene>
    <name evidence="1" type="ORF">SAMN06264855_107122</name>
</gene>
<organism evidence="1 2">
    <name type="scientific">Halorubrum vacuolatum</name>
    <name type="common">Natronobacterium vacuolatum</name>
    <dbReference type="NCBI Taxonomy" id="63740"/>
    <lineage>
        <taxon>Archaea</taxon>
        <taxon>Methanobacteriati</taxon>
        <taxon>Methanobacteriota</taxon>
        <taxon>Stenosarchaea group</taxon>
        <taxon>Halobacteria</taxon>
        <taxon>Halobacteriales</taxon>
        <taxon>Haloferacaceae</taxon>
        <taxon>Halorubrum</taxon>
    </lineage>
</organism>
<reference evidence="1 2" key="1">
    <citation type="submission" date="2017-06" db="EMBL/GenBank/DDBJ databases">
        <authorList>
            <person name="Kim H.J."/>
            <person name="Triplett B.A."/>
        </authorList>
    </citation>
    <scope>NUCLEOTIDE SEQUENCE [LARGE SCALE GENOMIC DNA]</scope>
    <source>
        <strain evidence="1 2">DSM 8800</strain>
    </source>
</reference>
<dbReference type="Proteomes" id="UP000198397">
    <property type="component" value="Unassembled WGS sequence"/>
</dbReference>
<dbReference type="Pfam" id="PF04367">
    <property type="entry name" value="DUF502"/>
    <property type="match status" value="1"/>
</dbReference>
<keyword evidence="2" id="KW-1185">Reference proteome</keyword>
<protein>
    <submittedName>
        <fullName evidence="1">Uncharacterized protein</fullName>
    </submittedName>
</protein>
<sequence>MALNDSDERFKGVKLVEMFSDGMYLLAFETTEAPGSVADALEVDDGVSLFIPLAPNPVTGGYLTYVSEDRVIDVDMTVEEGIRAILTSGIATDEGDRSPKRFTMDEIQRVVDSETLDDLLRSRHR</sequence>
<name>A0A238WFV6_HALVU</name>
<evidence type="ECO:0000313" key="1">
    <source>
        <dbReference type="EMBL" id="SNR45455.1"/>
    </source>
</evidence>
<dbReference type="EMBL" id="FZNQ01000007">
    <property type="protein sequence ID" value="SNR45455.1"/>
    <property type="molecule type" value="Genomic_DNA"/>
</dbReference>
<dbReference type="InterPro" id="IPR007462">
    <property type="entry name" value="COV1-like"/>
</dbReference>